<evidence type="ECO:0000313" key="2">
    <source>
        <dbReference type="Proteomes" id="UP000095300"/>
    </source>
</evidence>
<organism evidence="1 2">
    <name type="scientific">Stomoxys calcitrans</name>
    <name type="common">Stable fly</name>
    <name type="synonym">Conops calcitrans</name>
    <dbReference type="NCBI Taxonomy" id="35570"/>
    <lineage>
        <taxon>Eukaryota</taxon>
        <taxon>Metazoa</taxon>
        <taxon>Ecdysozoa</taxon>
        <taxon>Arthropoda</taxon>
        <taxon>Hexapoda</taxon>
        <taxon>Insecta</taxon>
        <taxon>Pterygota</taxon>
        <taxon>Neoptera</taxon>
        <taxon>Endopterygota</taxon>
        <taxon>Diptera</taxon>
        <taxon>Brachycera</taxon>
        <taxon>Muscomorpha</taxon>
        <taxon>Muscoidea</taxon>
        <taxon>Muscidae</taxon>
        <taxon>Stomoxys</taxon>
    </lineage>
</organism>
<sequence length="192" mass="22441">MAGCFNNGIHNPLTFQQLDILADILSREMLSVHQEYCNKTEFVNERLMKATQNEHQICDVVKLLGKLKLDVERLEVELPCMDGELQSYMKTVDDMQKPNYGYCSYRRETKSERNGFMELMQQTDFKMLEMENFLCEMQAFLKFTGLNKGPYDVIIQILNYHNEVLCSLEKKMDVMLDKILMISTTLQLPPTN</sequence>
<dbReference type="EnsemblMetazoa" id="SCAU015378-RB">
    <property type="protein sequence ID" value="SCAU015378-PB"/>
    <property type="gene ID" value="SCAU015378"/>
</dbReference>
<dbReference type="VEuPathDB" id="VectorBase:SCAU015378"/>
<protein>
    <submittedName>
        <fullName evidence="1">Uncharacterized protein</fullName>
    </submittedName>
</protein>
<proteinExistence type="predicted"/>
<gene>
    <name evidence="1" type="primary">106081587</name>
</gene>
<dbReference type="AlphaFoldDB" id="A0A1I8QAH7"/>
<evidence type="ECO:0000313" key="1">
    <source>
        <dbReference type="EnsemblMetazoa" id="SCAU015378-PB"/>
    </source>
</evidence>
<accession>A0A1I8QAH7</accession>
<dbReference type="Proteomes" id="UP000095300">
    <property type="component" value="Unassembled WGS sequence"/>
</dbReference>
<reference evidence="1" key="1">
    <citation type="submission" date="2020-05" db="UniProtKB">
        <authorList>
            <consortium name="EnsemblMetazoa"/>
        </authorList>
    </citation>
    <scope>IDENTIFICATION</scope>
    <source>
        <strain evidence="1">USDA</strain>
    </source>
</reference>
<name>A0A1I8QAH7_STOCA</name>
<dbReference type="OrthoDB" id="7862278at2759"/>
<keyword evidence="2" id="KW-1185">Reference proteome</keyword>
<dbReference type="KEGG" id="scac:106081587"/>